<name>A0A6C0LIK2_9ZZZZ</name>
<evidence type="ECO:0000313" key="1">
    <source>
        <dbReference type="EMBL" id="QHU30260.1"/>
    </source>
</evidence>
<dbReference type="AlphaFoldDB" id="A0A6C0LIK2"/>
<protein>
    <submittedName>
        <fullName evidence="1">Uncharacterized protein</fullName>
    </submittedName>
</protein>
<sequence length="121" mass="14302">MASQLFKSCVSTEIFTTFLLTCCDSDNNNKNVLIFSNNSYKRAQLAETLQPFLDSIIDSYHISKQYYVSRKMSYTRFVTVLRQICKDIRIPYVSKIKYDRSSYEIIYYICFDKEFSLGDQE</sequence>
<accession>A0A6C0LIK2</accession>
<dbReference type="EMBL" id="MN740504">
    <property type="protein sequence ID" value="QHU30260.1"/>
    <property type="molecule type" value="Genomic_DNA"/>
</dbReference>
<reference evidence="1" key="1">
    <citation type="journal article" date="2020" name="Nature">
        <title>Giant virus diversity and host interactions through global metagenomics.</title>
        <authorList>
            <person name="Schulz F."/>
            <person name="Roux S."/>
            <person name="Paez-Espino D."/>
            <person name="Jungbluth S."/>
            <person name="Walsh D.A."/>
            <person name="Denef V.J."/>
            <person name="McMahon K.D."/>
            <person name="Konstantinidis K.T."/>
            <person name="Eloe-Fadrosh E.A."/>
            <person name="Kyrpides N.C."/>
            <person name="Woyke T."/>
        </authorList>
    </citation>
    <scope>NUCLEOTIDE SEQUENCE</scope>
    <source>
        <strain evidence="1">GVMAG-M-3300027833-11</strain>
    </source>
</reference>
<proteinExistence type="predicted"/>
<organism evidence="1">
    <name type="scientific">viral metagenome</name>
    <dbReference type="NCBI Taxonomy" id="1070528"/>
    <lineage>
        <taxon>unclassified sequences</taxon>
        <taxon>metagenomes</taxon>
        <taxon>organismal metagenomes</taxon>
    </lineage>
</organism>